<evidence type="ECO:0000313" key="3">
    <source>
        <dbReference type="EMBL" id="QQX53817.1"/>
    </source>
</evidence>
<accession>A0A7U0N788</accession>
<dbReference type="GO" id="GO:0000271">
    <property type="term" value="P:polysaccharide biosynthetic process"/>
    <property type="evidence" value="ECO:0007669"/>
    <property type="project" value="InterPro"/>
</dbReference>
<dbReference type="InterPro" id="IPR007833">
    <property type="entry name" value="Capsule_polysaccharide_synth"/>
</dbReference>
<dbReference type="Pfam" id="PF21912">
    <property type="entry name" value="Glyco_transf_99"/>
    <property type="match status" value="1"/>
</dbReference>
<dbReference type="Proteomes" id="UP000596176">
    <property type="component" value="Chromosome"/>
</dbReference>
<feature type="domain" description="Glycosyltransferase 99 N-terminal" evidence="2">
    <location>
        <begin position="4"/>
        <end position="181"/>
    </location>
</feature>
<feature type="coiled-coil region" evidence="1">
    <location>
        <begin position="412"/>
        <end position="515"/>
    </location>
</feature>
<dbReference type="RefSeq" id="WP_207975667.1">
    <property type="nucleotide sequence ID" value="NZ_CP068391.1"/>
</dbReference>
<name>A0A7U0N788_SERPR</name>
<dbReference type="Pfam" id="PF05159">
    <property type="entry name" value="Capsule_synth"/>
    <property type="match status" value="1"/>
</dbReference>
<evidence type="ECO:0000256" key="1">
    <source>
        <dbReference type="SAM" id="Coils"/>
    </source>
</evidence>
<proteinExistence type="predicted"/>
<dbReference type="AlphaFoldDB" id="A0A7U0N788"/>
<reference evidence="3 4" key="1">
    <citation type="submission" date="2021-01" db="EMBL/GenBank/DDBJ databases">
        <title>Chromosome sequence of Serratia proteamaculans strain 94 rif-r, isolated from spoiled beef.</title>
        <authorList>
            <person name="Zaytseva Y.V."/>
            <person name="Iablokov S.N."/>
            <person name="Klyukina A."/>
        </authorList>
    </citation>
    <scope>NUCLEOTIDE SEQUENCE [LARGE SCALE GENOMIC DNA]</scope>
    <source>
        <strain evidence="3 4">94 rif-r</strain>
    </source>
</reference>
<dbReference type="GO" id="GO:0015774">
    <property type="term" value="P:polysaccharide transport"/>
    <property type="evidence" value="ECO:0007669"/>
    <property type="project" value="InterPro"/>
</dbReference>
<sequence length="1170" mass="134925">MLAIFLPPYSFRGVKAPYLWVFYRLLSTLKEKSLFITGSDYLRDPLEWREQERWEFDEPTMRNLGYTLPDQDRFNQHEFSLLDEELFTRLLNEHHHNPMAVFQAFLTQSIPELESELRSVLLDKKKLGIKAILSICNCPSLENVAKELSIPVLHFEVGPLRAPMYLGTGYIDFSGVNGNTEAQARYLQVAQDCKVQLTMGELHQFFAEALLPQKGDAEFEIGLVMQVEDDSNIIAYSNGFNNLSLLSYAQTLCSSDNLLIRLHPGSRFQLQNVQSEIDHSPNSLEFLNRCQKIVTINSSVGLEGLLLKSEVQVLGDSSYSFINEAGDESECANRMAFYLFAYLVPFDLIFDTDYLHFRLSEPAEIDIVRYHLNFYSAGADELTSMKGMDIGELISDRVKRDNDVRAEVFRIIEEQKQRIEEKHQLIALLEDQLQQRKTQLRMQLEENQDLQESLQQKQQQHEEALLHLQKSLQQKQRQHEEALLQLKVVEENKSAQELEQELKVLQSEVGSKTHEIYALHSALSQKEGVLEQQYSVMARMRNSLSWKLTMPVRMVGRVVRGEFGVIRDFTHHYFTHKFSSNRSLTAKVWYAFRSHPQPYRALGRKAKTALGLVAKGRFSELKSSLRRTAKNTADAPMPLTHIDTQHVVILASRHTLYVAHRVQKSLADIGLGVTIIHAYSSIADSGQMHIVICPQMFPELPKNFVAFQMEQSINPRWFTTEYFAILERAIAVFDYSLTNIEYLLQHGVPYQKLFYMPVSSYHNYAEHLSQTGYNLQPIKDETPIDVLFYGDPNCERRQNYLSQLSQRFNVHIASEVFGQDLTRLVQRAKLIVNIHYYEDALLETTRLYETLSLGTPIVSETSSDIHHHDNLVNVIDFAPVGDIDAMADKIKRLLSDDNFYTRRRQDIADFSRLDTQFDAYFKRYLLANDLIDFQVYKNSVDFIPHNGVDIPKLCLSLTETPVRKQAFLSKPTHGFQLIEGVRHRIGWIGCGMSYKYMLSTLADRKTEMAIICEDDVLFPADFDIRLEKIVGHLRETEWDWHVFAGIIAHLHEDTSILAVKEIDGIEYVYINRMTSMVMNIYSRRGIELISQWDEKNIDSQNNTIDRYLESAPGLTVVTTLPFMVGYAEDQYSTLWGFVNTQYTDMIRNSELMLAEKVKVFKARQAETTGS</sequence>
<dbReference type="Gene3D" id="3.40.50.2000">
    <property type="entry name" value="Glycogen Phosphorylase B"/>
    <property type="match status" value="1"/>
</dbReference>
<evidence type="ECO:0000313" key="4">
    <source>
        <dbReference type="Proteomes" id="UP000596176"/>
    </source>
</evidence>
<keyword evidence="1" id="KW-0175">Coiled coil</keyword>
<protein>
    <recommendedName>
        <fullName evidence="2">Glycosyltransferase 99 N-terminal domain-containing protein</fullName>
    </recommendedName>
</protein>
<organism evidence="3 4">
    <name type="scientific">Serratia proteamaculans</name>
    <dbReference type="NCBI Taxonomy" id="28151"/>
    <lineage>
        <taxon>Bacteria</taxon>
        <taxon>Pseudomonadati</taxon>
        <taxon>Pseudomonadota</taxon>
        <taxon>Gammaproteobacteria</taxon>
        <taxon>Enterobacterales</taxon>
        <taxon>Yersiniaceae</taxon>
        <taxon>Serratia</taxon>
    </lineage>
</organism>
<gene>
    <name evidence="3" type="ORF">JKX24_01930</name>
</gene>
<dbReference type="InterPro" id="IPR054112">
    <property type="entry name" value="Glyco_transf_99_N"/>
</dbReference>
<dbReference type="SUPFAM" id="SSF53756">
    <property type="entry name" value="UDP-Glycosyltransferase/glycogen phosphorylase"/>
    <property type="match status" value="1"/>
</dbReference>
<evidence type="ECO:0000259" key="2">
    <source>
        <dbReference type="Pfam" id="PF21912"/>
    </source>
</evidence>
<dbReference type="EMBL" id="CP068391">
    <property type="protein sequence ID" value="QQX53817.1"/>
    <property type="molecule type" value="Genomic_DNA"/>
</dbReference>